<protein>
    <recommendedName>
        <fullName evidence="3">Histidine phosphatase family protein</fullName>
    </recommendedName>
</protein>
<evidence type="ECO:0000256" key="1">
    <source>
        <dbReference type="SAM" id="Phobius"/>
    </source>
</evidence>
<reference evidence="2" key="1">
    <citation type="journal article" date="2014" name="Front. Microbiol.">
        <title>High frequency of phylogenetically diverse reductive dehalogenase-homologous genes in deep subseafloor sedimentary metagenomes.</title>
        <authorList>
            <person name="Kawai M."/>
            <person name="Futagami T."/>
            <person name="Toyoda A."/>
            <person name="Takaki Y."/>
            <person name="Nishi S."/>
            <person name="Hori S."/>
            <person name="Arai W."/>
            <person name="Tsubouchi T."/>
            <person name="Morono Y."/>
            <person name="Uchiyama I."/>
            <person name="Ito T."/>
            <person name="Fujiyama A."/>
            <person name="Inagaki F."/>
            <person name="Takami H."/>
        </authorList>
    </citation>
    <scope>NUCLEOTIDE SEQUENCE</scope>
    <source>
        <strain evidence="2">Expedition CK06-06</strain>
    </source>
</reference>
<dbReference type="InterPro" id="IPR013078">
    <property type="entry name" value="His_Pase_superF_clade-1"/>
</dbReference>
<dbReference type="SMART" id="SM00855">
    <property type="entry name" value="PGAM"/>
    <property type="match status" value="1"/>
</dbReference>
<proteinExistence type="predicted"/>
<dbReference type="Gene3D" id="3.40.50.1240">
    <property type="entry name" value="Phosphoglycerate mutase-like"/>
    <property type="match status" value="1"/>
</dbReference>
<keyword evidence="1" id="KW-0812">Transmembrane</keyword>
<name>X1RQ09_9ZZZZ</name>
<feature type="non-terminal residue" evidence="2">
    <location>
        <position position="1"/>
    </location>
</feature>
<keyword evidence="1" id="KW-1133">Transmembrane helix</keyword>
<keyword evidence="1" id="KW-0472">Membrane</keyword>
<sequence length="176" mass="19110">RPEFALEAYPLVLVIVVVIVYIGYCCYFCPVTTVLLVRHAEKSATPPQDPPLNATGQARAQTLVHVAGEAGVTAIYANQFIRTQQTVQPLATHVGFPVNQVDATDVEGLVDQVRSDHSGEVVLIVGHSNTIPQIIEELGGDPISPIAESEFDNMFIVTVFRLARTKVINLKYGDPS</sequence>
<dbReference type="InterPro" id="IPR029033">
    <property type="entry name" value="His_PPase_superfam"/>
</dbReference>
<dbReference type="CDD" id="cd07067">
    <property type="entry name" value="HP_PGM_like"/>
    <property type="match status" value="1"/>
</dbReference>
<feature type="transmembrane region" description="Helical" evidence="1">
    <location>
        <begin position="12"/>
        <end position="37"/>
    </location>
</feature>
<comment type="caution">
    <text evidence="2">The sequence shown here is derived from an EMBL/GenBank/DDBJ whole genome shotgun (WGS) entry which is preliminary data.</text>
</comment>
<gene>
    <name evidence="2" type="ORF">S12H4_26468</name>
</gene>
<dbReference type="EMBL" id="BARW01015021">
    <property type="protein sequence ID" value="GAI82743.1"/>
    <property type="molecule type" value="Genomic_DNA"/>
</dbReference>
<evidence type="ECO:0008006" key="3">
    <source>
        <dbReference type="Google" id="ProtNLM"/>
    </source>
</evidence>
<dbReference type="SUPFAM" id="SSF53254">
    <property type="entry name" value="Phosphoglycerate mutase-like"/>
    <property type="match status" value="1"/>
</dbReference>
<accession>X1RQ09</accession>
<organism evidence="2">
    <name type="scientific">marine sediment metagenome</name>
    <dbReference type="NCBI Taxonomy" id="412755"/>
    <lineage>
        <taxon>unclassified sequences</taxon>
        <taxon>metagenomes</taxon>
        <taxon>ecological metagenomes</taxon>
    </lineage>
</organism>
<dbReference type="Pfam" id="PF00300">
    <property type="entry name" value="His_Phos_1"/>
    <property type="match status" value="1"/>
</dbReference>
<dbReference type="AlphaFoldDB" id="X1RQ09"/>
<evidence type="ECO:0000313" key="2">
    <source>
        <dbReference type="EMBL" id="GAI82743.1"/>
    </source>
</evidence>